<accession>A0A2D2DVM5</accession>
<keyword evidence="1" id="KW-1133">Transmembrane helix</keyword>
<feature type="transmembrane region" description="Helical" evidence="1">
    <location>
        <begin position="121"/>
        <end position="141"/>
    </location>
</feature>
<dbReference type="GO" id="GO:0080120">
    <property type="term" value="P:CAAX-box protein maturation"/>
    <property type="evidence" value="ECO:0007669"/>
    <property type="project" value="UniProtKB-ARBA"/>
</dbReference>
<keyword evidence="3" id="KW-0378">Hydrolase</keyword>
<dbReference type="GO" id="GO:0006508">
    <property type="term" value="P:proteolysis"/>
    <property type="evidence" value="ECO:0007669"/>
    <property type="project" value="UniProtKB-KW"/>
</dbReference>
<feature type="transmembrane region" description="Helical" evidence="1">
    <location>
        <begin position="209"/>
        <end position="226"/>
    </location>
</feature>
<keyword evidence="3" id="KW-0482">Metalloprotease</keyword>
<evidence type="ECO:0000259" key="2">
    <source>
        <dbReference type="Pfam" id="PF02517"/>
    </source>
</evidence>
<evidence type="ECO:0000256" key="1">
    <source>
        <dbReference type="SAM" id="Phobius"/>
    </source>
</evidence>
<gene>
    <name evidence="3" type="ORF">CR152_20455</name>
</gene>
<proteinExistence type="predicted"/>
<keyword evidence="4" id="KW-1185">Reference proteome</keyword>
<dbReference type="InterPro" id="IPR003675">
    <property type="entry name" value="Rce1/LyrA-like_dom"/>
</dbReference>
<reference evidence="3" key="1">
    <citation type="submission" date="2017-10" db="EMBL/GenBank/DDBJ databases">
        <title>Massilia psychrophilum sp. nov., a novel purple-pigmented bacterium isolated from Tianshan glacier, Xinjiang Municipality, China.</title>
        <authorList>
            <person name="Wang H."/>
        </authorList>
    </citation>
    <scope>NUCLEOTIDE SEQUENCE [LARGE SCALE GENOMIC DNA]</scope>
    <source>
        <strain evidence="3">B2</strain>
    </source>
</reference>
<dbReference type="KEGG" id="mass:CR152_20455"/>
<name>A0A2D2DVM5_9BURK</name>
<keyword evidence="1" id="KW-0472">Membrane</keyword>
<protein>
    <submittedName>
        <fullName evidence="3">CPBP family intramembrane metalloprotease domain-containing protein</fullName>
    </submittedName>
</protein>
<feature type="transmembrane region" description="Helical" evidence="1">
    <location>
        <begin position="183"/>
        <end position="202"/>
    </location>
</feature>
<dbReference type="EMBL" id="CP024608">
    <property type="protein sequence ID" value="ATQ79016.1"/>
    <property type="molecule type" value="Genomic_DNA"/>
</dbReference>
<feature type="transmembrane region" description="Helical" evidence="1">
    <location>
        <begin position="44"/>
        <end position="65"/>
    </location>
</feature>
<dbReference type="AlphaFoldDB" id="A0A2D2DVM5"/>
<evidence type="ECO:0000313" key="3">
    <source>
        <dbReference type="EMBL" id="ATQ79016.1"/>
    </source>
</evidence>
<dbReference type="PANTHER" id="PTHR35797:SF1">
    <property type="entry name" value="PROTEASE"/>
    <property type="match status" value="1"/>
</dbReference>
<dbReference type="Pfam" id="PF02517">
    <property type="entry name" value="Rce1-like"/>
    <property type="match status" value="1"/>
</dbReference>
<dbReference type="GO" id="GO:0004175">
    <property type="term" value="F:endopeptidase activity"/>
    <property type="evidence" value="ECO:0007669"/>
    <property type="project" value="UniProtKB-ARBA"/>
</dbReference>
<dbReference type="InterPro" id="IPR042150">
    <property type="entry name" value="MmRce1-like"/>
</dbReference>
<feature type="domain" description="CAAX prenyl protease 2/Lysostaphin resistance protein A-like" evidence="2">
    <location>
        <begin position="122"/>
        <end position="218"/>
    </location>
</feature>
<dbReference type="Proteomes" id="UP000229897">
    <property type="component" value="Chromosome"/>
</dbReference>
<feature type="transmembrane region" description="Helical" evidence="1">
    <location>
        <begin position="153"/>
        <end position="171"/>
    </location>
</feature>
<dbReference type="OrthoDB" id="9156386at2"/>
<sequence length="272" mass="29613">MITREPKKNHPTAFFFLVIAISAPMWILSGFLDKSPLPDNIPLTDIGATLSPAIAACILIYLENGRQGVLELLKRLFDHRRIKKRGALILSLLLMPALYVITYAALRIAGIPVAAHLDLSASLLIAFAMFSAGAAMEEIGYSAYATDALQKRFSPLATALMIGVPWAMWHLPSMIKMGQSSQLIVWGLLGTIAFRVITVWLYNNAGCSLFAVILAHAVGTTARSAFPGGRHGYEVADGSISYAIIIIAALCVAFFLVRERRVMPAHIPRQIP</sequence>
<dbReference type="GO" id="GO:0008237">
    <property type="term" value="F:metallopeptidase activity"/>
    <property type="evidence" value="ECO:0007669"/>
    <property type="project" value="UniProtKB-KW"/>
</dbReference>
<feature type="transmembrane region" description="Helical" evidence="1">
    <location>
        <begin position="12"/>
        <end position="32"/>
    </location>
</feature>
<dbReference type="PANTHER" id="PTHR35797">
    <property type="entry name" value="PROTEASE-RELATED"/>
    <property type="match status" value="1"/>
</dbReference>
<feature type="transmembrane region" description="Helical" evidence="1">
    <location>
        <begin position="238"/>
        <end position="257"/>
    </location>
</feature>
<keyword evidence="1" id="KW-0812">Transmembrane</keyword>
<feature type="transmembrane region" description="Helical" evidence="1">
    <location>
        <begin position="86"/>
        <end position="109"/>
    </location>
</feature>
<keyword evidence="3" id="KW-0645">Protease</keyword>
<evidence type="ECO:0000313" key="4">
    <source>
        <dbReference type="Proteomes" id="UP000229897"/>
    </source>
</evidence>
<organism evidence="3 4">
    <name type="scientific">Massilia violaceinigra</name>
    <dbReference type="NCBI Taxonomy" id="2045208"/>
    <lineage>
        <taxon>Bacteria</taxon>
        <taxon>Pseudomonadati</taxon>
        <taxon>Pseudomonadota</taxon>
        <taxon>Betaproteobacteria</taxon>
        <taxon>Burkholderiales</taxon>
        <taxon>Oxalobacteraceae</taxon>
        <taxon>Telluria group</taxon>
        <taxon>Massilia</taxon>
    </lineage>
</organism>